<evidence type="ECO:0000313" key="3">
    <source>
        <dbReference type="Proteomes" id="UP001174677"/>
    </source>
</evidence>
<keyword evidence="3" id="KW-1185">Reference proteome</keyword>
<sequence length="170" mass="19759">MVDQLHNLFTEGAVSKILQIPLSMNTGSDKLIWHYHNKGHYTVKTGYHMAMRLGEENANVLVLGDWNKLWRLHVPLKVKNFLWRVCRNILPTKQCLLSKGVVLDPHYDVCGQVDDIFHVLVLCRKASLCWQLLKVWPNPFAVYFSNFFMHILNNLDDQLCANISIMLWAL</sequence>
<dbReference type="InterPro" id="IPR026960">
    <property type="entry name" value="RVT-Znf"/>
</dbReference>
<evidence type="ECO:0000313" key="2">
    <source>
        <dbReference type="EMBL" id="KAJ9180922.1"/>
    </source>
</evidence>
<feature type="domain" description="Reverse transcriptase zinc-binding" evidence="1">
    <location>
        <begin position="41"/>
        <end position="130"/>
    </location>
</feature>
<reference evidence="2" key="1">
    <citation type="journal article" date="2023" name="Plant Biotechnol. J.">
        <title>Chromosome-level wild Hevea brasiliensis genome provides new tools for genomic-assisted breeding and valuable loci to elevate rubber yield.</title>
        <authorList>
            <person name="Cheng H."/>
            <person name="Song X."/>
            <person name="Hu Y."/>
            <person name="Wu T."/>
            <person name="Yang Q."/>
            <person name="An Z."/>
            <person name="Feng S."/>
            <person name="Deng Z."/>
            <person name="Wu W."/>
            <person name="Zeng X."/>
            <person name="Tu M."/>
            <person name="Wang X."/>
            <person name="Huang H."/>
        </authorList>
    </citation>
    <scope>NUCLEOTIDE SEQUENCE</scope>
    <source>
        <strain evidence="2">MT/VB/25A 57/8</strain>
    </source>
</reference>
<organism evidence="2 3">
    <name type="scientific">Hevea brasiliensis</name>
    <name type="common">Para rubber tree</name>
    <name type="synonym">Siphonia brasiliensis</name>
    <dbReference type="NCBI Taxonomy" id="3981"/>
    <lineage>
        <taxon>Eukaryota</taxon>
        <taxon>Viridiplantae</taxon>
        <taxon>Streptophyta</taxon>
        <taxon>Embryophyta</taxon>
        <taxon>Tracheophyta</taxon>
        <taxon>Spermatophyta</taxon>
        <taxon>Magnoliopsida</taxon>
        <taxon>eudicotyledons</taxon>
        <taxon>Gunneridae</taxon>
        <taxon>Pentapetalae</taxon>
        <taxon>rosids</taxon>
        <taxon>fabids</taxon>
        <taxon>Malpighiales</taxon>
        <taxon>Euphorbiaceae</taxon>
        <taxon>Crotonoideae</taxon>
        <taxon>Micrandreae</taxon>
        <taxon>Hevea</taxon>
    </lineage>
</organism>
<evidence type="ECO:0000259" key="1">
    <source>
        <dbReference type="Pfam" id="PF13966"/>
    </source>
</evidence>
<gene>
    <name evidence="2" type="ORF">P3X46_009107</name>
</gene>
<accession>A0ABQ9MKX9</accession>
<dbReference type="Pfam" id="PF13966">
    <property type="entry name" value="zf-RVT"/>
    <property type="match status" value="1"/>
</dbReference>
<dbReference type="Proteomes" id="UP001174677">
    <property type="component" value="Chromosome 5"/>
</dbReference>
<name>A0ABQ9MKX9_HEVBR</name>
<proteinExistence type="predicted"/>
<dbReference type="EMBL" id="JARPOI010000005">
    <property type="protein sequence ID" value="KAJ9180922.1"/>
    <property type="molecule type" value="Genomic_DNA"/>
</dbReference>
<protein>
    <recommendedName>
        <fullName evidence="1">Reverse transcriptase zinc-binding domain-containing protein</fullName>
    </recommendedName>
</protein>
<comment type="caution">
    <text evidence="2">The sequence shown here is derived from an EMBL/GenBank/DDBJ whole genome shotgun (WGS) entry which is preliminary data.</text>
</comment>